<dbReference type="InterPro" id="IPR023405">
    <property type="entry name" value="Topo_IA_core_domain"/>
</dbReference>
<dbReference type="RefSeq" id="WP_072715804.1">
    <property type="nucleotide sequence ID" value="NZ_FRAU01000006.1"/>
</dbReference>
<evidence type="ECO:0000313" key="11">
    <source>
        <dbReference type="EMBL" id="SHK78551.1"/>
    </source>
</evidence>
<keyword evidence="4" id="KW-0460">Magnesium</keyword>
<feature type="domain" description="Toprim" evidence="9">
    <location>
        <begin position="2"/>
        <end position="127"/>
    </location>
</feature>
<keyword evidence="6 8" id="KW-0238">DNA-binding</keyword>
<feature type="site" description="Interaction with DNA" evidence="8">
    <location>
        <position position="161"/>
    </location>
</feature>
<comment type="similarity">
    <text evidence="2 8">Belongs to the type IA topoisomerase family.</text>
</comment>
<feature type="site" description="Interaction with DNA" evidence="8">
    <location>
        <position position="156"/>
    </location>
</feature>
<feature type="site" description="Interaction with DNA" evidence="8">
    <location>
        <position position="33"/>
    </location>
</feature>
<sequence>MKRLVVVESPTKARTIRNFLPKDGFRVEASMGHIRDLPASAAEVPEQLKQEEWARLGVRIDHDFEPLYVIPPDKRKVVQQLKKALKEADELYIATDEDREGESIGWHLVEVLKPKVPVRRMVFHEITREAIEQALRNPREINYNLVEAQEARRILDRLVGYLVSPVLWRKIAPRLSAGRVQSAAVRLLVLREKERIAFVPATYWDLKALLEQEGQTFEAVLTHVGGIRVAGGKDFDEHTGQLRPGLTAGRDVVLLDEAQARALAERLHAEGWRVVDVEERVVTRSPAPPFITSTLQQEASRKLGLSARQTMQIAQRLYEQGYITYMRTDSTHLSEEAIEASRRTIAERYGSAYLSPRPRQYRSRVRNAQEAHEAIRPAGRDMKTAEELGLIGVDAALYDLIWKRTVASQMADARLRLLTVHLEAGDREPVARFRASGRTVEFPGFFRAYVEGRDDPEAALEDRDQPLPPLRQGDRPRCLQLIPQRHETRPPARYTEATLVKTLEQEGIGRPSTYATIIDTILQRGYAVRRGNQLVPTFMAFATNNLLEAYFEKLVDLGFTAQMEEALDEIAAGRQKTVPYLRQFYEGEEGLERMIDEALRRVDPREVSTIRFPQWEPYVVRVGRYGPYVEGPLDGQIVTASLPSDLAPGDLTREKLEQILREGQTEDRVLGIDPETSLPVLLKRGPYGYYVQLGDDERAGKPKRVALPPGMEPAVVDLEKARALLQLPRTLGTHPETGQPVLAGIGRYGPYVQHGRTFASLKDEDDVFTIDLERALELLAEKEARSRPLRVLGTHPETGEPIEIWEGRYGPYVKHGRVNASLPEGRAPEALTLEEALALLEEKATRRKGQRKRRRRSR</sequence>
<dbReference type="InterPro" id="IPR006171">
    <property type="entry name" value="TOPRIM_dom"/>
</dbReference>
<dbReference type="Gene3D" id="3.40.50.140">
    <property type="match status" value="1"/>
</dbReference>
<dbReference type="HAMAP" id="MF_00952">
    <property type="entry name" value="Topoisom_1_prok"/>
    <property type="match status" value="1"/>
</dbReference>
<dbReference type="InterPro" id="IPR025589">
    <property type="entry name" value="Toprim_C_rpt"/>
</dbReference>
<feature type="site" description="Interaction with DNA" evidence="8">
    <location>
        <position position="327"/>
    </location>
</feature>
<name>A0A1M6VB01_9BACT</name>
<keyword evidence="7 8" id="KW-0413">Isomerase</keyword>
<proteinExistence type="inferred from homology"/>
<feature type="site" description="Interaction with DNA" evidence="8">
    <location>
        <position position="524"/>
    </location>
</feature>
<dbReference type="NCBIfam" id="TIGR01051">
    <property type="entry name" value="topA_bact"/>
    <property type="match status" value="1"/>
</dbReference>
<dbReference type="PROSITE" id="PS00396">
    <property type="entry name" value="TOPO_IA_1"/>
    <property type="match status" value="1"/>
</dbReference>
<reference evidence="12" key="1">
    <citation type="submission" date="2016-11" db="EMBL/GenBank/DDBJ databases">
        <authorList>
            <person name="Varghese N."/>
            <person name="Submissions S."/>
        </authorList>
    </citation>
    <scope>NUCLEOTIDE SEQUENCE [LARGE SCALE GENOMIC DNA]</scope>
    <source>
        <strain evidence="12">DSM 22212</strain>
    </source>
</reference>
<dbReference type="Gene3D" id="1.10.290.10">
    <property type="entry name" value="Topoisomerase I, domain 4"/>
    <property type="match status" value="1"/>
</dbReference>
<dbReference type="InterPro" id="IPR005733">
    <property type="entry name" value="TopoI_bac-type"/>
</dbReference>
<keyword evidence="12" id="KW-1185">Reference proteome</keyword>
<dbReference type="SUPFAM" id="SSF56712">
    <property type="entry name" value="Prokaryotic type I DNA topoisomerase"/>
    <property type="match status" value="1"/>
</dbReference>
<keyword evidence="3" id="KW-0479">Metal-binding</keyword>
<dbReference type="InterPro" id="IPR023406">
    <property type="entry name" value="Topo_IA_AS"/>
</dbReference>
<dbReference type="EMBL" id="FRAU01000006">
    <property type="protein sequence ID" value="SHK78551.1"/>
    <property type="molecule type" value="Genomic_DNA"/>
</dbReference>
<evidence type="ECO:0000256" key="7">
    <source>
        <dbReference type="ARBA" id="ARBA00023235"/>
    </source>
</evidence>
<dbReference type="InterPro" id="IPR013825">
    <property type="entry name" value="Topo_IA_cen_sub2"/>
</dbReference>
<dbReference type="AlphaFoldDB" id="A0A1M6VB01"/>
<dbReference type="CDD" id="cd03363">
    <property type="entry name" value="TOPRIM_TopoIA_TopoI"/>
    <property type="match status" value="1"/>
</dbReference>
<dbReference type="EC" id="5.6.2.1" evidence="8"/>
<dbReference type="Gene3D" id="2.70.20.10">
    <property type="entry name" value="Topoisomerase I, domain 3"/>
    <property type="match status" value="1"/>
</dbReference>
<dbReference type="InterPro" id="IPR013826">
    <property type="entry name" value="Topo_IA_cen_sub3"/>
</dbReference>
<feature type="site" description="Interaction with DNA" evidence="8">
    <location>
        <position position="152"/>
    </location>
</feature>
<dbReference type="SMART" id="SM00437">
    <property type="entry name" value="TOP1Ac"/>
    <property type="match status" value="1"/>
</dbReference>
<dbReference type="PRINTS" id="PR00417">
    <property type="entry name" value="PRTPISMRASEI"/>
</dbReference>
<comment type="function">
    <text evidence="8">Releases the supercoiling and torsional tension of DNA, which is introduced during the DNA replication and transcription, by transiently cleaving and rejoining one strand of the DNA duplex. Introduces a single-strand break via transesterification at a target site in duplex DNA. The scissile phosphodiester is attacked by the catalytic tyrosine of the enzyme, resulting in the formation of a DNA-(5'-phosphotyrosyl)-enzyme intermediate and the expulsion of a 3'-OH DNA strand. The free DNA strand then undergoes passage around the unbroken strand, thus removing DNA supercoils. Finally, in the religation step, the DNA 3'-OH attacks the covalent intermediate to expel the active-site tyrosine and restore the DNA phosphodiester backbone.</text>
</comment>
<dbReference type="Pfam" id="PF13368">
    <property type="entry name" value="Toprim_C_rpt"/>
    <property type="match status" value="3"/>
</dbReference>
<dbReference type="GO" id="GO:0046872">
    <property type="term" value="F:metal ion binding"/>
    <property type="evidence" value="ECO:0007669"/>
    <property type="project" value="UniProtKB-KW"/>
</dbReference>
<organism evidence="11 12">
    <name type="scientific">Rhodothermus profundi</name>
    <dbReference type="NCBI Taxonomy" id="633813"/>
    <lineage>
        <taxon>Bacteria</taxon>
        <taxon>Pseudomonadati</taxon>
        <taxon>Rhodothermota</taxon>
        <taxon>Rhodothermia</taxon>
        <taxon>Rhodothermales</taxon>
        <taxon>Rhodothermaceae</taxon>
        <taxon>Rhodothermus</taxon>
    </lineage>
</organism>
<dbReference type="InterPro" id="IPR003601">
    <property type="entry name" value="Topo_IA_2"/>
</dbReference>
<keyword evidence="5 8" id="KW-0799">Topoisomerase</keyword>
<dbReference type="InterPro" id="IPR028612">
    <property type="entry name" value="Topoisom_1_IA"/>
</dbReference>
<evidence type="ECO:0000256" key="8">
    <source>
        <dbReference type="HAMAP-Rule" id="MF_00952"/>
    </source>
</evidence>
<evidence type="ECO:0000256" key="1">
    <source>
        <dbReference type="ARBA" id="ARBA00000213"/>
    </source>
</evidence>
<dbReference type="GO" id="GO:0003677">
    <property type="term" value="F:DNA binding"/>
    <property type="evidence" value="ECO:0007669"/>
    <property type="project" value="UniProtKB-KW"/>
</dbReference>
<evidence type="ECO:0000313" key="12">
    <source>
        <dbReference type="Proteomes" id="UP000185812"/>
    </source>
</evidence>
<feature type="active site" description="O-(5'-phospho-DNA)-tyrosine intermediate" evidence="8">
    <location>
        <position position="325"/>
    </location>
</feature>
<dbReference type="PANTHER" id="PTHR42785:SF1">
    <property type="entry name" value="DNA TOPOISOMERASE"/>
    <property type="match status" value="1"/>
</dbReference>
<dbReference type="OrthoDB" id="9804262at2"/>
<dbReference type="InterPro" id="IPR013497">
    <property type="entry name" value="Topo_IA_cen"/>
</dbReference>
<dbReference type="PANTHER" id="PTHR42785">
    <property type="entry name" value="DNA TOPOISOMERASE, TYPE IA, CORE"/>
    <property type="match status" value="1"/>
</dbReference>
<evidence type="ECO:0000256" key="5">
    <source>
        <dbReference type="ARBA" id="ARBA00023029"/>
    </source>
</evidence>
<dbReference type="PROSITE" id="PS52039">
    <property type="entry name" value="TOPO_IA_2"/>
    <property type="match status" value="1"/>
</dbReference>
<dbReference type="Proteomes" id="UP000185812">
    <property type="component" value="Unassembled WGS sequence"/>
</dbReference>
<dbReference type="SMART" id="SM00493">
    <property type="entry name" value="TOPRIM"/>
    <property type="match status" value="1"/>
</dbReference>
<dbReference type="InterPro" id="IPR000380">
    <property type="entry name" value="Topo_IA"/>
</dbReference>
<feature type="region of interest" description="Interaction with DNA" evidence="8">
    <location>
        <begin position="176"/>
        <end position="181"/>
    </location>
</feature>
<dbReference type="STRING" id="633813.SAMN04488087_1967"/>
<feature type="domain" description="Topo IA-type catalytic" evidence="10">
    <location>
        <begin position="142"/>
        <end position="592"/>
    </location>
</feature>
<evidence type="ECO:0000259" key="9">
    <source>
        <dbReference type="PROSITE" id="PS50880"/>
    </source>
</evidence>
<dbReference type="Pfam" id="PF01131">
    <property type="entry name" value="Topoisom_bac"/>
    <property type="match status" value="1"/>
</dbReference>
<protein>
    <recommendedName>
        <fullName evidence="8">DNA topoisomerase 1</fullName>
        <ecNumber evidence="8">5.6.2.1</ecNumber>
    </recommendedName>
    <alternativeName>
        <fullName evidence="8">DNA topoisomerase I</fullName>
    </alternativeName>
</protein>
<dbReference type="Pfam" id="PF01751">
    <property type="entry name" value="Toprim"/>
    <property type="match status" value="1"/>
</dbReference>
<evidence type="ECO:0000256" key="6">
    <source>
        <dbReference type="ARBA" id="ARBA00023125"/>
    </source>
</evidence>
<comment type="catalytic activity">
    <reaction evidence="1 8">
        <text>ATP-independent breakage of single-stranded DNA, followed by passage and rejoining.</text>
        <dbReference type="EC" id="5.6.2.1"/>
    </reaction>
</comment>
<dbReference type="InterPro" id="IPR003602">
    <property type="entry name" value="Topo_IA_DNA-bd_dom"/>
</dbReference>
<dbReference type="PROSITE" id="PS50880">
    <property type="entry name" value="TOPRIM"/>
    <property type="match status" value="1"/>
</dbReference>
<dbReference type="InterPro" id="IPR034149">
    <property type="entry name" value="TOPRIM_TopoI"/>
</dbReference>
<comment type="subunit">
    <text evidence="8">Monomer.</text>
</comment>
<dbReference type="SMART" id="SM00436">
    <property type="entry name" value="TOP1Bc"/>
    <property type="match status" value="1"/>
</dbReference>
<dbReference type="GO" id="GO:0003917">
    <property type="term" value="F:DNA topoisomerase type I (single strand cut, ATP-independent) activity"/>
    <property type="evidence" value="ECO:0007669"/>
    <property type="project" value="UniProtKB-UniRule"/>
</dbReference>
<evidence type="ECO:0000256" key="4">
    <source>
        <dbReference type="ARBA" id="ARBA00022842"/>
    </source>
</evidence>
<evidence type="ECO:0000259" key="10">
    <source>
        <dbReference type="PROSITE" id="PS52039"/>
    </source>
</evidence>
<accession>A0A1M6VB01</accession>
<gene>
    <name evidence="8" type="primary">topA</name>
    <name evidence="11" type="ORF">SAMN04488087_1967</name>
</gene>
<dbReference type="Gene3D" id="1.10.460.10">
    <property type="entry name" value="Topoisomerase I, domain 2"/>
    <property type="match status" value="1"/>
</dbReference>
<evidence type="ECO:0000256" key="2">
    <source>
        <dbReference type="ARBA" id="ARBA00009446"/>
    </source>
</evidence>
<feature type="site" description="Interaction with DNA" evidence="8">
    <location>
        <position position="168"/>
    </location>
</feature>
<evidence type="ECO:0000256" key="3">
    <source>
        <dbReference type="ARBA" id="ARBA00022723"/>
    </source>
</evidence>
<dbReference type="GO" id="GO:0006265">
    <property type="term" value="P:DNA topological change"/>
    <property type="evidence" value="ECO:0007669"/>
    <property type="project" value="UniProtKB-UniRule"/>
</dbReference>
<feature type="site" description="Interaction with DNA" evidence="8">
    <location>
        <position position="153"/>
    </location>
</feature>
<dbReference type="InterPro" id="IPR013824">
    <property type="entry name" value="Topo_IA_cen_sub1"/>
</dbReference>
<dbReference type="CDD" id="cd00186">
    <property type="entry name" value="TOP1Ac"/>
    <property type="match status" value="1"/>
</dbReference>